<name>A0ABW3MMR0_9PSEU</name>
<dbReference type="EMBL" id="JBHTIS010004038">
    <property type="protein sequence ID" value="MFD1051983.1"/>
    <property type="molecule type" value="Genomic_DNA"/>
</dbReference>
<proteinExistence type="predicted"/>
<gene>
    <name evidence="1" type="ORF">ACFQ1S_43680</name>
</gene>
<dbReference type="Proteomes" id="UP001597045">
    <property type="component" value="Unassembled WGS sequence"/>
</dbReference>
<protein>
    <submittedName>
        <fullName evidence="1">SGNH hydrolase</fullName>
    </submittedName>
</protein>
<reference evidence="2" key="1">
    <citation type="journal article" date="2019" name="Int. J. Syst. Evol. Microbiol.">
        <title>The Global Catalogue of Microorganisms (GCM) 10K type strain sequencing project: providing services to taxonomists for standard genome sequencing and annotation.</title>
        <authorList>
            <consortium name="The Broad Institute Genomics Platform"/>
            <consortium name="The Broad Institute Genome Sequencing Center for Infectious Disease"/>
            <person name="Wu L."/>
            <person name="Ma J."/>
        </authorList>
    </citation>
    <scope>NUCLEOTIDE SEQUENCE [LARGE SCALE GENOMIC DNA]</scope>
    <source>
        <strain evidence="2">JCM 31486</strain>
    </source>
</reference>
<sequence>QRLEAEDTAQVAWTQPAGQSYQVAVQTGDGWSSNNQKVLVGNAVNASVDLTFTAPIEADYALGAMLSKAPNYGVLSLTLDRSVPLLRGDTFDAYSPNMIAVFQALGGAHLTAGQHTITIKSVGTNPASTQNRYAIGVDYLFTTPINNVTTASFTDAMNNDGISDDGATVTSAKSLDLSGGSLSAQTLAAAG</sequence>
<keyword evidence="1" id="KW-0378">Hydrolase</keyword>
<feature type="non-terminal residue" evidence="1">
    <location>
        <position position="1"/>
    </location>
</feature>
<dbReference type="Gene3D" id="2.60.120.260">
    <property type="entry name" value="Galactose-binding domain-like"/>
    <property type="match status" value="1"/>
</dbReference>
<dbReference type="GO" id="GO:0016787">
    <property type="term" value="F:hydrolase activity"/>
    <property type="evidence" value="ECO:0007669"/>
    <property type="project" value="UniProtKB-KW"/>
</dbReference>
<evidence type="ECO:0000313" key="2">
    <source>
        <dbReference type="Proteomes" id="UP001597045"/>
    </source>
</evidence>
<keyword evidence="2" id="KW-1185">Reference proteome</keyword>
<evidence type="ECO:0000313" key="1">
    <source>
        <dbReference type="EMBL" id="MFD1051983.1"/>
    </source>
</evidence>
<accession>A0ABW3MMR0</accession>
<organism evidence="1 2">
    <name type="scientific">Kibdelosporangium lantanae</name>
    <dbReference type="NCBI Taxonomy" id="1497396"/>
    <lineage>
        <taxon>Bacteria</taxon>
        <taxon>Bacillati</taxon>
        <taxon>Actinomycetota</taxon>
        <taxon>Actinomycetes</taxon>
        <taxon>Pseudonocardiales</taxon>
        <taxon>Pseudonocardiaceae</taxon>
        <taxon>Kibdelosporangium</taxon>
    </lineage>
</organism>
<feature type="non-terminal residue" evidence="1">
    <location>
        <position position="191"/>
    </location>
</feature>
<comment type="caution">
    <text evidence="1">The sequence shown here is derived from an EMBL/GenBank/DDBJ whole genome shotgun (WGS) entry which is preliminary data.</text>
</comment>